<evidence type="ECO:0000256" key="9">
    <source>
        <dbReference type="SAM" id="MobiDB-lite"/>
    </source>
</evidence>
<sequence length="704" mass="77974">MVWALFPVDPVSGEDKYYIFARGTYKVGRKGCDVIINKDKGVSRIHAEIVVDALNSLNPLNKRPFNTLSKVRIRDCSKYGTFINKNLGQKEKVHELPNKETTLEDGDLVSFGTGNATYRFCFVPLIFFVCSESSQVNQPLQDKISAIGAHITHSLAQECTHVLVDQLRPVKEDVLDAIVSKKPIVLSSWVENIKYTGSILGLLEILHSGGLCHTLLCGAFGENGMRDALRKHGPTRLEVSGTHCPSLVDFLLAGERFVAFGCPHACGLWRSIRMCWEGFSRYIQFEAGLGNQVQFWHDCWCGDQILREDFPILFEIAIVREAVGRGKELGCEFVAEKNIRTEIPSCSSYAPMLTVEGESIKVADPKSRENCLEGYTFLLEETNMYKFRDRLQSLLEVGGAKIVSVSGFCSSSQDLEYGDNNRMVCVIPGGSTEQSDQLKKLSSFSRVNEMDLIRAVLTGWLNPSFLISACILVSSSCSTDETVVADSDLEGETATSIQENVTGCTDEAIKVVSKAETSMASEEPIKFVSKDEVIKVVSKAETSMVSEEAVKFVNETETVMDHAAIKSKDICGTSYRDVSCGITVKIDKGDESECGNSDILFSQDLVVRDTNIPSRFSTTTNNGVLNFKRFRKTNTQSGNSFNNLIPFSKHPYKDSDDGNEEMVESVKEEKKRKQMEAIAEDLFNNEKGRKRGVAGSLRGLLTRG</sequence>
<evidence type="ECO:0000256" key="1">
    <source>
        <dbReference type="ARBA" id="ARBA00004123"/>
    </source>
</evidence>
<dbReference type="SUPFAM" id="SSF49879">
    <property type="entry name" value="SMAD/FHA domain"/>
    <property type="match status" value="1"/>
</dbReference>
<keyword evidence="4" id="KW-0227">DNA damage</keyword>
<dbReference type="GO" id="GO:0003684">
    <property type="term" value="F:damaged DNA binding"/>
    <property type="evidence" value="ECO:0007669"/>
    <property type="project" value="TreeGrafter"/>
</dbReference>
<evidence type="ECO:0000256" key="7">
    <source>
        <dbReference type="ARBA" id="ARBA00023306"/>
    </source>
</evidence>
<dbReference type="OMA" id="QHHILHM"/>
<reference evidence="12" key="2">
    <citation type="submission" date="2021-01" db="UniProtKB">
        <authorList>
            <consortium name="EnsemblPlants"/>
        </authorList>
    </citation>
    <scope>IDENTIFICATION</scope>
</reference>
<evidence type="ECO:0000256" key="6">
    <source>
        <dbReference type="ARBA" id="ARBA00023242"/>
    </source>
</evidence>
<evidence type="ECO:0000313" key="12">
    <source>
        <dbReference type="EnsemblPlants" id="QL02p056517:mrna"/>
    </source>
</evidence>
<dbReference type="InterPro" id="IPR001357">
    <property type="entry name" value="BRCT_dom"/>
</dbReference>
<dbReference type="PANTHER" id="PTHR12162:SF0">
    <property type="entry name" value="NIBRIN"/>
    <property type="match status" value="1"/>
</dbReference>
<feature type="domain" description="BRCT" evidence="11">
    <location>
        <begin position="367"/>
        <end position="461"/>
    </location>
</feature>
<dbReference type="Pfam" id="PF00498">
    <property type="entry name" value="FHA"/>
    <property type="match status" value="1"/>
</dbReference>
<dbReference type="Gramene" id="QL02p056517:mrna">
    <property type="protein sequence ID" value="QL02p056517:mrna"/>
    <property type="gene ID" value="QL02p056517"/>
</dbReference>
<dbReference type="SMART" id="SM00240">
    <property type="entry name" value="FHA"/>
    <property type="match status" value="1"/>
</dbReference>
<feature type="region of interest" description="Disordered" evidence="9">
    <location>
        <begin position="649"/>
        <end position="671"/>
    </location>
</feature>
<dbReference type="GO" id="GO:0005694">
    <property type="term" value="C:chromosome"/>
    <property type="evidence" value="ECO:0007669"/>
    <property type="project" value="UniProtKB-SubCell"/>
</dbReference>
<dbReference type="GO" id="GO:0000724">
    <property type="term" value="P:double-strand break repair via homologous recombination"/>
    <property type="evidence" value="ECO:0007669"/>
    <property type="project" value="TreeGrafter"/>
</dbReference>
<dbReference type="FunCoup" id="A0A7N2KXZ7">
    <property type="interactions" value="1195"/>
</dbReference>
<dbReference type="PANTHER" id="PTHR12162">
    <property type="entry name" value="NIBRIN-RELATED"/>
    <property type="match status" value="1"/>
</dbReference>
<dbReference type="AlphaFoldDB" id="A0A7N2KXZ7"/>
<feature type="domain" description="FHA" evidence="10">
    <location>
        <begin position="18"/>
        <end position="84"/>
    </location>
</feature>
<keyword evidence="3" id="KW-0158">Chromosome</keyword>
<evidence type="ECO:0000256" key="3">
    <source>
        <dbReference type="ARBA" id="ARBA00022454"/>
    </source>
</evidence>
<dbReference type="GO" id="GO:0007095">
    <property type="term" value="P:mitotic G2 DNA damage checkpoint signaling"/>
    <property type="evidence" value="ECO:0007669"/>
    <property type="project" value="InterPro"/>
</dbReference>
<evidence type="ECO:0000256" key="2">
    <source>
        <dbReference type="ARBA" id="ARBA00004286"/>
    </source>
</evidence>
<reference evidence="13" key="1">
    <citation type="journal article" date="2016" name="G3 (Bethesda)">
        <title>First Draft Assembly and Annotation of the Genome of a California Endemic Oak Quercus lobata Nee (Fagaceae).</title>
        <authorList>
            <person name="Sork V.L."/>
            <person name="Fitz-Gibbon S.T."/>
            <person name="Puiu D."/>
            <person name="Crepeau M."/>
            <person name="Gugger P.F."/>
            <person name="Sherman R."/>
            <person name="Stevens K."/>
            <person name="Langley C.H."/>
            <person name="Pellegrini M."/>
            <person name="Salzberg S.L."/>
        </authorList>
    </citation>
    <scope>NUCLEOTIDE SEQUENCE [LARGE SCALE GENOMIC DNA]</scope>
    <source>
        <strain evidence="13">cv. SW786</strain>
    </source>
</reference>
<evidence type="ECO:0000256" key="8">
    <source>
        <dbReference type="ARBA" id="ARBA00044757"/>
    </source>
</evidence>
<dbReference type="Gene3D" id="3.40.50.10190">
    <property type="entry name" value="BRCT domain"/>
    <property type="match status" value="1"/>
</dbReference>
<keyword evidence="5" id="KW-0234">DNA repair</keyword>
<dbReference type="GO" id="GO:0030870">
    <property type="term" value="C:Mre11 complex"/>
    <property type="evidence" value="ECO:0007669"/>
    <property type="project" value="InterPro"/>
</dbReference>
<evidence type="ECO:0000259" key="10">
    <source>
        <dbReference type="PROSITE" id="PS50006"/>
    </source>
</evidence>
<dbReference type="Gene3D" id="2.60.200.20">
    <property type="match status" value="1"/>
</dbReference>
<dbReference type="PROSITE" id="PS50172">
    <property type="entry name" value="BRCT"/>
    <property type="match status" value="2"/>
</dbReference>
<evidence type="ECO:0000256" key="5">
    <source>
        <dbReference type="ARBA" id="ARBA00023204"/>
    </source>
</evidence>
<dbReference type="CDD" id="cd22667">
    <property type="entry name" value="FHA_NBN"/>
    <property type="match status" value="1"/>
</dbReference>
<dbReference type="PROSITE" id="PS50006">
    <property type="entry name" value="FHA_DOMAIN"/>
    <property type="match status" value="1"/>
</dbReference>
<accession>A0A7N2KXZ7</accession>
<dbReference type="Proteomes" id="UP000594261">
    <property type="component" value="Chromosome 2"/>
</dbReference>
<evidence type="ECO:0008006" key="14">
    <source>
        <dbReference type="Google" id="ProtNLM"/>
    </source>
</evidence>
<evidence type="ECO:0000259" key="11">
    <source>
        <dbReference type="PROSITE" id="PS50172"/>
    </source>
</evidence>
<feature type="domain" description="BRCT" evidence="11">
    <location>
        <begin position="122"/>
        <end position="207"/>
    </location>
</feature>
<dbReference type="SUPFAM" id="SSF52113">
    <property type="entry name" value="BRCT domain"/>
    <property type="match status" value="1"/>
</dbReference>
<protein>
    <recommendedName>
        <fullName evidence="14">FHA domain-containing protein</fullName>
    </recommendedName>
</protein>
<dbReference type="Pfam" id="PF00533">
    <property type="entry name" value="BRCT"/>
    <property type="match status" value="1"/>
</dbReference>
<comment type="similarity">
    <text evidence="8">Belongs to the Nibrin family.</text>
</comment>
<comment type="subcellular location">
    <subcellularLocation>
        <location evidence="2">Chromosome</location>
    </subcellularLocation>
    <subcellularLocation>
        <location evidence="1">Nucleus</location>
    </subcellularLocation>
</comment>
<keyword evidence="6" id="KW-0539">Nucleus</keyword>
<evidence type="ECO:0000313" key="13">
    <source>
        <dbReference type="Proteomes" id="UP000594261"/>
    </source>
</evidence>
<dbReference type="EnsemblPlants" id="QL02p056517:mrna">
    <property type="protein sequence ID" value="QL02p056517:mrna"/>
    <property type="gene ID" value="QL02p056517"/>
</dbReference>
<dbReference type="InParanoid" id="A0A7N2KXZ7"/>
<dbReference type="InterPro" id="IPR036420">
    <property type="entry name" value="BRCT_dom_sf"/>
</dbReference>
<dbReference type="InterPro" id="IPR008984">
    <property type="entry name" value="SMAD_FHA_dom_sf"/>
</dbReference>
<name>A0A7N2KXZ7_QUELO</name>
<proteinExistence type="inferred from homology"/>
<dbReference type="FunFam" id="2.60.200.20:FF:000017">
    <property type="entry name" value="Nibrin"/>
    <property type="match status" value="1"/>
</dbReference>
<dbReference type="InterPro" id="IPR040227">
    <property type="entry name" value="Nibrin-rel"/>
</dbReference>
<keyword evidence="13" id="KW-1185">Reference proteome</keyword>
<evidence type="ECO:0000256" key="4">
    <source>
        <dbReference type="ARBA" id="ARBA00022763"/>
    </source>
</evidence>
<dbReference type="InterPro" id="IPR000253">
    <property type="entry name" value="FHA_dom"/>
</dbReference>
<organism evidence="12 13">
    <name type="scientific">Quercus lobata</name>
    <name type="common">Valley oak</name>
    <dbReference type="NCBI Taxonomy" id="97700"/>
    <lineage>
        <taxon>Eukaryota</taxon>
        <taxon>Viridiplantae</taxon>
        <taxon>Streptophyta</taxon>
        <taxon>Embryophyta</taxon>
        <taxon>Tracheophyta</taxon>
        <taxon>Spermatophyta</taxon>
        <taxon>Magnoliopsida</taxon>
        <taxon>eudicotyledons</taxon>
        <taxon>Gunneridae</taxon>
        <taxon>Pentapetalae</taxon>
        <taxon>rosids</taxon>
        <taxon>fabids</taxon>
        <taxon>Fagales</taxon>
        <taxon>Fagaceae</taxon>
        <taxon>Quercus</taxon>
    </lineage>
</organism>
<keyword evidence="7" id="KW-0131">Cell cycle</keyword>